<dbReference type="GO" id="GO:0009691">
    <property type="term" value="P:cytokinin biosynthetic process"/>
    <property type="evidence" value="ECO:0007669"/>
    <property type="project" value="UniProtKB-KW"/>
</dbReference>
<evidence type="ECO:0000256" key="5">
    <source>
        <dbReference type="ARBA" id="ARBA00023242"/>
    </source>
</evidence>
<comment type="subcellular location">
    <subcellularLocation>
        <location evidence="1">Cytoplasm</location>
    </subcellularLocation>
</comment>
<keyword evidence="5" id="KW-0539">Nucleus</keyword>
<feature type="region of interest" description="Disordered" evidence="7">
    <location>
        <begin position="105"/>
        <end position="136"/>
    </location>
</feature>
<dbReference type="EMBL" id="BTGU01000008">
    <property type="protein sequence ID" value="GMN38904.1"/>
    <property type="molecule type" value="Genomic_DNA"/>
</dbReference>
<sequence>MESSQDLGTSDQESGDSESGWTMYIGSQILADDEEGNGNKPVSRGGEGEESDDSMASDASSGPILQELNPDAVKEGSEMLGGVMDRVDVEGIKCFSANKKPCKVQLKNKRDERRIKREKNAQQKALPKADSAESQV</sequence>
<keyword evidence="2" id="KW-0963">Cytoplasm</keyword>
<keyword evidence="4" id="KW-0932">Cytokinin signaling pathway</keyword>
<dbReference type="GO" id="GO:0005737">
    <property type="term" value="C:cytoplasm"/>
    <property type="evidence" value="ECO:0007669"/>
    <property type="project" value="UniProtKB-SubCell"/>
</dbReference>
<feature type="compositionally biased region" description="Basic and acidic residues" evidence="7">
    <location>
        <begin position="108"/>
        <end position="121"/>
    </location>
</feature>
<gene>
    <name evidence="8" type="ORF">TIFTF001_008136</name>
</gene>
<evidence type="ECO:0000313" key="9">
    <source>
        <dbReference type="Proteomes" id="UP001187192"/>
    </source>
</evidence>
<name>A0AA88DGW3_FICCA</name>
<evidence type="ECO:0000313" key="8">
    <source>
        <dbReference type="EMBL" id="GMN38904.1"/>
    </source>
</evidence>
<evidence type="ECO:0000256" key="6">
    <source>
        <dbReference type="ARBA" id="ARBA00024199"/>
    </source>
</evidence>
<dbReference type="GO" id="GO:0009736">
    <property type="term" value="P:cytokinin-activated signaling pathway"/>
    <property type="evidence" value="ECO:0007669"/>
    <property type="project" value="UniProtKB-KW"/>
</dbReference>
<accession>A0AA88DGW3</accession>
<feature type="region of interest" description="Disordered" evidence="7">
    <location>
        <begin position="1"/>
        <end position="77"/>
    </location>
</feature>
<comment type="caution">
    <text evidence="8">The sequence shown here is derived from an EMBL/GenBank/DDBJ whole genome shotgun (WGS) entry which is preliminary data.</text>
</comment>
<keyword evidence="9" id="KW-1185">Reference proteome</keyword>
<dbReference type="PANTHER" id="PTHR33347:SF31">
    <property type="entry name" value="PROTEIN SOB FIVE-LIKE 1"/>
    <property type="match status" value="1"/>
</dbReference>
<comment type="similarity">
    <text evidence="6">Belongs to the SOFL plant protein family.</text>
</comment>
<evidence type="ECO:0000256" key="4">
    <source>
        <dbReference type="ARBA" id="ARBA00022864"/>
    </source>
</evidence>
<evidence type="ECO:0000256" key="7">
    <source>
        <dbReference type="SAM" id="MobiDB-lite"/>
    </source>
</evidence>
<proteinExistence type="inferred from homology"/>
<keyword evidence="3" id="KW-0203">Cytokinin biosynthesis</keyword>
<organism evidence="8 9">
    <name type="scientific">Ficus carica</name>
    <name type="common">Common fig</name>
    <dbReference type="NCBI Taxonomy" id="3494"/>
    <lineage>
        <taxon>Eukaryota</taxon>
        <taxon>Viridiplantae</taxon>
        <taxon>Streptophyta</taxon>
        <taxon>Embryophyta</taxon>
        <taxon>Tracheophyta</taxon>
        <taxon>Spermatophyta</taxon>
        <taxon>Magnoliopsida</taxon>
        <taxon>eudicotyledons</taxon>
        <taxon>Gunneridae</taxon>
        <taxon>Pentapetalae</taxon>
        <taxon>rosids</taxon>
        <taxon>fabids</taxon>
        <taxon>Rosales</taxon>
        <taxon>Moraceae</taxon>
        <taxon>Ficeae</taxon>
        <taxon>Ficus</taxon>
    </lineage>
</organism>
<dbReference type="PANTHER" id="PTHR33347">
    <property type="entry name" value="OSJNBA0091C07.3 PROTEIN"/>
    <property type="match status" value="1"/>
</dbReference>
<dbReference type="InterPro" id="IPR044670">
    <property type="entry name" value="SOFL"/>
</dbReference>
<dbReference type="Proteomes" id="UP001187192">
    <property type="component" value="Unassembled WGS sequence"/>
</dbReference>
<evidence type="ECO:0000256" key="3">
    <source>
        <dbReference type="ARBA" id="ARBA00022712"/>
    </source>
</evidence>
<evidence type="ECO:0000256" key="2">
    <source>
        <dbReference type="ARBA" id="ARBA00022490"/>
    </source>
</evidence>
<protein>
    <submittedName>
        <fullName evidence="8">Uncharacterized protein</fullName>
    </submittedName>
</protein>
<evidence type="ECO:0000256" key="1">
    <source>
        <dbReference type="ARBA" id="ARBA00004496"/>
    </source>
</evidence>
<reference evidence="8" key="1">
    <citation type="submission" date="2023-07" db="EMBL/GenBank/DDBJ databases">
        <title>draft genome sequence of fig (Ficus carica).</title>
        <authorList>
            <person name="Takahashi T."/>
            <person name="Nishimura K."/>
        </authorList>
    </citation>
    <scope>NUCLEOTIDE SEQUENCE</scope>
</reference>
<feature type="compositionally biased region" description="Polar residues" evidence="7">
    <location>
        <begin position="1"/>
        <end position="20"/>
    </location>
</feature>
<dbReference type="AlphaFoldDB" id="A0AA88DGW3"/>